<dbReference type="OMA" id="AHHFTGT"/>
<dbReference type="KEGG" id="sapo:SAPIO_CDS9803"/>
<dbReference type="Gene3D" id="3.30.560.10">
    <property type="entry name" value="Glucose Oxidase, domain 3"/>
    <property type="match status" value="1"/>
</dbReference>
<name>A0A084FXK6_PSEDA</name>
<dbReference type="SUPFAM" id="SSF51905">
    <property type="entry name" value="FAD/NAD(P)-binding domain"/>
    <property type="match status" value="1"/>
</dbReference>
<feature type="binding site" evidence="2">
    <location>
        <position position="218"/>
    </location>
    <ligand>
        <name>FAD</name>
        <dbReference type="ChEBI" id="CHEBI:57692"/>
    </ligand>
</feature>
<dbReference type="PANTHER" id="PTHR11552">
    <property type="entry name" value="GLUCOSE-METHANOL-CHOLINE GMC OXIDOREDUCTASE"/>
    <property type="match status" value="1"/>
</dbReference>
<dbReference type="OrthoDB" id="269227at2759"/>
<comment type="caution">
    <text evidence="5">The sequence shown here is derived from an EMBL/GenBank/DDBJ whole genome shotgun (WGS) entry which is preliminary data.</text>
</comment>
<dbReference type="SUPFAM" id="SSF54373">
    <property type="entry name" value="FAD-linked reductases, C-terminal domain"/>
    <property type="match status" value="1"/>
</dbReference>
<gene>
    <name evidence="5" type="ORF">SAPIO_CDS9803</name>
</gene>
<comment type="similarity">
    <text evidence="1">Belongs to the GMC oxidoreductase family.</text>
</comment>
<feature type="region of interest" description="Disordered" evidence="3">
    <location>
        <begin position="494"/>
        <end position="516"/>
    </location>
</feature>
<dbReference type="InterPro" id="IPR036188">
    <property type="entry name" value="FAD/NAD-bd_sf"/>
</dbReference>
<evidence type="ECO:0000259" key="4">
    <source>
        <dbReference type="PROSITE" id="PS00624"/>
    </source>
</evidence>
<dbReference type="EMBL" id="JOWA01000143">
    <property type="protein sequence ID" value="KEZ39818.1"/>
    <property type="molecule type" value="Genomic_DNA"/>
</dbReference>
<keyword evidence="6" id="KW-1185">Reference proteome</keyword>
<sequence length="574" mass="61117">MESTIYDVIIVGGGTAGCILAARLSEDPGLEVLVIEAGADQLADPRVNVPALWHTLLNGPADWTFRTTPQKYLEGRERPIPQGKLLGGSSAMNGLIFTPTPKSNVHAWTQLGNPGWEWPSFSQSLGKVYSLAGRPNNGPLQLSFPDNSDNEWPQVWKDTLAGLDIPVTGDLLTGEANGLIVNPETVDPETKTRSHAGSVYLGPALSRGNLTVVTEATVEKILFDKSNPAEVLAEGVQYTKAGETKVVRARKEVVLAAGAINSPKVLELSGIGDAGLLEKLGIDVVINNPNVGENLQDPVMCILSFEAKDGIKTLDPVARQEPEAVAAAQEAYARLTGPLATSGTSNTAQLPFPGIETDEGKRELDRLLDTLLNTKVDEDKPALLAAEANKNFVRSILASPEEASGCYITLPGYVGFDAAGAMVPPPPGKEGYFSIALLTTHPLSRGSTHIKSASAAVQDVDLDPHYFSHPLDLEIFARHLRHLETVLVASSPLSDRLKPGGKRNPEAPSPGGFSDLDKAREYARSTAMDAHHFVGTCSMMLPELGGVVDPQLRVYGTKNLRVCDASIISSDPAS</sequence>
<evidence type="ECO:0000313" key="5">
    <source>
        <dbReference type="EMBL" id="KEZ39818.1"/>
    </source>
</evidence>
<comment type="cofactor">
    <cofactor evidence="2">
        <name>FAD</name>
        <dbReference type="ChEBI" id="CHEBI:57692"/>
    </cofactor>
</comment>
<dbReference type="GO" id="GO:0016614">
    <property type="term" value="F:oxidoreductase activity, acting on CH-OH group of donors"/>
    <property type="evidence" value="ECO:0007669"/>
    <property type="project" value="InterPro"/>
</dbReference>
<dbReference type="PANTHER" id="PTHR11552:SF210">
    <property type="entry name" value="GLUCOSE-METHANOL-CHOLINE OXIDOREDUCTASE N-TERMINAL DOMAIN-CONTAINING PROTEIN-RELATED"/>
    <property type="match status" value="1"/>
</dbReference>
<dbReference type="HOGENOM" id="CLU_002865_6_2_1"/>
<dbReference type="InterPro" id="IPR007867">
    <property type="entry name" value="GMC_OxRtase_C"/>
</dbReference>
<organism evidence="5 6">
    <name type="scientific">Pseudallescheria apiosperma</name>
    <name type="common">Scedosporium apiospermum</name>
    <dbReference type="NCBI Taxonomy" id="563466"/>
    <lineage>
        <taxon>Eukaryota</taxon>
        <taxon>Fungi</taxon>
        <taxon>Dikarya</taxon>
        <taxon>Ascomycota</taxon>
        <taxon>Pezizomycotina</taxon>
        <taxon>Sordariomycetes</taxon>
        <taxon>Hypocreomycetidae</taxon>
        <taxon>Microascales</taxon>
        <taxon>Microascaceae</taxon>
        <taxon>Scedosporium</taxon>
    </lineage>
</organism>
<dbReference type="InterPro" id="IPR000172">
    <property type="entry name" value="GMC_OxRdtase_N"/>
</dbReference>
<dbReference type="GO" id="GO:0050660">
    <property type="term" value="F:flavin adenine dinucleotide binding"/>
    <property type="evidence" value="ECO:0007669"/>
    <property type="project" value="InterPro"/>
</dbReference>
<evidence type="ECO:0000256" key="3">
    <source>
        <dbReference type="SAM" id="MobiDB-lite"/>
    </source>
</evidence>
<dbReference type="Proteomes" id="UP000028545">
    <property type="component" value="Unassembled WGS sequence"/>
</dbReference>
<dbReference type="GeneID" id="27728875"/>
<evidence type="ECO:0000256" key="2">
    <source>
        <dbReference type="PIRSR" id="PIRSR000137-2"/>
    </source>
</evidence>
<dbReference type="AlphaFoldDB" id="A0A084FXK6"/>
<proteinExistence type="inferred from homology"/>
<evidence type="ECO:0000256" key="1">
    <source>
        <dbReference type="ARBA" id="ARBA00010790"/>
    </source>
</evidence>
<feature type="domain" description="Glucose-methanol-choline oxidoreductase N-terminal" evidence="4">
    <location>
        <begin position="258"/>
        <end position="272"/>
    </location>
</feature>
<evidence type="ECO:0000313" key="6">
    <source>
        <dbReference type="Proteomes" id="UP000028545"/>
    </source>
</evidence>
<dbReference type="Pfam" id="PF00732">
    <property type="entry name" value="GMC_oxred_N"/>
    <property type="match status" value="1"/>
</dbReference>
<keyword evidence="2" id="KW-0274">FAD</keyword>
<dbReference type="PROSITE" id="PS00624">
    <property type="entry name" value="GMC_OXRED_2"/>
    <property type="match status" value="1"/>
</dbReference>
<dbReference type="InterPro" id="IPR012132">
    <property type="entry name" value="GMC_OxRdtase"/>
</dbReference>
<accession>A0A084FXK6</accession>
<dbReference type="VEuPathDB" id="FungiDB:SAPIO_CDS9803"/>
<dbReference type="Pfam" id="PF05199">
    <property type="entry name" value="GMC_oxred_C"/>
    <property type="match status" value="1"/>
</dbReference>
<dbReference type="RefSeq" id="XP_016639617.1">
    <property type="nucleotide sequence ID" value="XM_016791107.1"/>
</dbReference>
<dbReference type="PIRSF" id="PIRSF000137">
    <property type="entry name" value="Alcohol_oxidase"/>
    <property type="match status" value="1"/>
</dbReference>
<keyword evidence="2" id="KW-0285">Flavoprotein</keyword>
<dbReference type="Gene3D" id="3.50.50.60">
    <property type="entry name" value="FAD/NAD(P)-binding domain"/>
    <property type="match status" value="1"/>
</dbReference>
<protein>
    <recommendedName>
        <fullName evidence="4">Glucose-methanol-choline oxidoreductase N-terminal domain-containing protein</fullName>
    </recommendedName>
</protein>
<reference evidence="5 6" key="1">
    <citation type="journal article" date="2014" name="Genome Announc.">
        <title>Draft genome sequence of the pathogenic fungus Scedosporium apiospermum.</title>
        <authorList>
            <person name="Vandeputte P."/>
            <person name="Ghamrawi S."/>
            <person name="Rechenmann M."/>
            <person name="Iltis A."/>
            <person name="Giraud S."/>
            <person name="Fleury M."/>
            <person name="Thornton C."/>
            <person name="Delhaes L."/>
            <person name="Meyer W."/>
            <person name="Papon N."/>
            <person name="Bouchara J.P."/>
        </authorList>
    </citation>
    <scope>NUCLEOTIDE SEQUENCE [LARGE SCALE GENOMIC DNA]</scope>
    <source>
        <strain evidence="5 6">IHEM 14462</strain>
    </source>
</reference>